<dbReference type="AlphaFoldDB" id="A0AAV5UIS8"/>
<sequence>YLEEIECQVLQLGEIQSLAFADQFGQIVWFGGKGERGDEFLLFQSQVGQNVTERLRVSVQVVVATLEYRDGLERSRLEPLGEFGPRIGQHVCATNRILLPADVDVEDVIRVPG</sequence>
<proteinExistence type="predicted"/>
<reference evidence="1" key="1">
    <citation type="submission" date="2023-10" db="EMBL/GenBank/DDBJ databases">
        <title>Genome assembly of Pristionchus species.</title>
        <authorList>
            <person name="Yoshida K."/>
            <person name="Sommer R.J."/>
        </authorList>
    </citation>
    <scope>NUCLEOTIDE SEQUENCE</scope>
    <source>
        <strain evidence="1">RS0144</strain>
    </source>
</reference>
<accession>A0AAV5UIS8</accession>
<feature type="non-terminal residue" evidence="1">
    <location>
        <position position="1"/>
    </location>
</feature>
<evidence type="ECO:0000313" key="2">
    <source>
        <dbReference type="Proteomes" id="UP001432027"/>
    </source>
</evidence>
<protein>
    <submittedName>
        <fullName evidence="1">Uncharacterized protein</fullName>
    </submittedName>
</protein>
<comment type="caution">
    <text evidence="1">The sequence shown here is derived from an EMBL/GenBank/DDBJ whole genome shotgun (WGS) entry which is preliminary data.</text>
</comment>
<dbReference type="Proteomes" id="UP001432027">
    <property type="component" value="Unassembled WGS sequence"/>
</dbReference>
<organism evidence="1 2">
    <name type="scientific">Pristionchus entomophagus</name>
    <dbReference type="NCBI Taxonomy" id="358040"/>
    <lineage>
        <taxon>Eukaryota</taxon>
        <taxon>Metazoa</taxon>
        <taxon>Ecdysozoa</taxon>
        <taxon>Nematoda</taxon>
        <taxon>Chromadorea</taxon>
        <taxon>Rhabditida</taxon>
        <taxon>Rhabditina</taxon>
        <taxon>Diplogasteromorpha</taxon>
        <taxon>Diplogasteroidea</taxon>
        <taxon>Neodiplogasteridae</taxon>
        <taxon>Pristionchus</taxon>
    </lineage>
</organism>
<name>A0AAV5UIS8_9BILA</name>
<evidence type="ECO:0000313" key="1">
    <source>
        <dbReference type="EMBL" id="GMT06160.1"/>
    </source>
</evidence>
<gene>
    <name evidence="1" type="ORF">PENTCL1PPCAC_28335</name>
</gene>
<feature type="non-terminal residue" evidence="1">
    <location>
        <position position="113"/>
    </location>
</feature>
<dbReference type="EMBL" id="BTSX01000006">
    <property type="protein sequence ID" value="GMT06160.1"/>
    <property type="molecule type" value="Genomic_DNA"/>
</dbReference>
<keyword evidence="2" id="KW-1185">Reference proteome</keyword>